<protein>
    <submittedName>
        <fullName evidence="1">Uncharacterized protein</fullName>
    </submittedName>
</protein>
<keyword evidence="2" id="KW-1185">Reference proteome</keyword>
<dbReference type="GO" id="GO:0044548">
    <property type="term" value="F:S100 protein binding"/>
    <property type="evidence" value="ECO:0007669"/>
    <property type="project" value="InterPro"/>
</dbReference>
<organism evidence="1 2">
    <name type="scientific">Paramecium octaurelia</name>
    <dbReference type="NCBI Taxonomy" id="43137"/>
    <lineage>
        <taxon>Eukaryota</taxon>
        <taxon>Sar</taxon>
        <taxon>Alveolata</taxon>
        <taxon>Ciliophora</taxon>
        <taxon>Intramacronucleata</taxon>
        <taxon>Oligohymenophorea</taxon>
        <taxon>Peniculida</taxon>
        <taxon>Parameciidae</taxon>
        <taxon>Paramecium</taxon>
    </lineage>
</organism>
<dbReference type="OrthoDB" id="310229at2759"/>
<dbReference type="InterPro" id="IPR037893">
    <property type="entry name" value="CS_CacyBP"/>
</dbReference>
<dbReference type="PANTHER" id="PTHR13164:SF3">
    <property type="entry name" value="CALCYCLIN-BINDING PROTEIN"/>
    <property type="match status" value="1"/>
</dbReference>
<evidence type="ECO:0000313" key="1">
    <source>
        <dbReference type="EMBL" id="CAD8203254.1"/>
    </source>
</evidence>
<dbReference type="Proteomes" id="UP000683925">
    <property type="component" value="Unassembled WGS sequence"/>
</dbReference>
<comment type="caution">
    <text evidence="1">The sequence shown here is derived from an EMBL/GenBank/DDBJ whole genome shotgun (WGS) entry which is preliminary data.</text>
</comment>
<name>A0A8S1XS85_PAROT</name>
<proteinExistence type="predicted"/>
<dbReference type="GO" id="GO:0031625">
    <property type="term" value="F:ubiquitin protein ligase binding"/>
    <property type="evidence" value="ECO:0007669"/>
    <property type="project" value="InterPro"/>
</dbReference>
<gene>
    <name evidence="1" type="ORF">POCTA_138.1.T1290124</name>
</gene>
<dbReference type="EMBL" id="CAJJDP010000129">
    <property type="protein sequence ID" value="CAD8203254.1"/>
    <property type="molecule type" value="Genomic_DNA"/>
</dbReference>
<sequence>MKLYIHSGNVVETYDSIQGETIDQLQKALGSEVLFNNRTILNTSMLVNSFFNDNDDVIVQKVKPIPVQQNAQVPPQVPAQKPIHYNNITKFAFYDADEMNVRVVVELKDIAKHPLEKFQARFFEKSFEIKIHDYQNKNWTFGVARTQCKLDAANSKFTLKGDKILITLRKVKKEDNWFSIHKQKTIGGDDSD</sequence>
<dbReference type="PANTHER" id="PTHR13164">
    <property type="entry name" value="CALICYLIN BINDING PROTEIN"/>
    <property type="match status" value="1"/>
</dbReference>
<reference evidence="1" key="1">
    <citation type="submission" date="2021-01" db="EMBL/GenBank/DDBJ databases">
        <authorList>
            <consortium name="Genoscope - CEA"/>
            <person name="William W."/>
        </authorList>
    </citation>
    <scope>NUCLEOTIDE SEQUENCE</scope>
</reference>
<evidence type="ECO:0000313" key="2">
    <source>
        <dbReference type="Proteomes" id="UP000683925"/>
    </source>
</evidence>
<accession>A0A8S1XS85</accession>
<dbReference type="GO" id="GO:0005634">
    <property type="term" value="C:nucleus"/>
    <property type="evidence" value="ECO:0007669"/>
    <property type="project" value="TreeGrafter"/>
</dbReference>
<dbReference type="CDD" id="cd06468">
    <property type="entry name" value="p23_CacyBP"/>
    <property type="match status" value="1"/>
</dbReference>
<dbReference type="GO" id="GO:0015631">
    <property type="term" value="F:tubulin binding"/>
    <property type="evidence" value="ECO:0007669"/>
    <property type="project" value="InterPro"/>
</dbReference>
<dbReference type="InterPro" id="IPR052289">
    <property type="entry name" value="Calcyclin-binding_UBL-bridge"/>
</dbReference>
<dbReference type="AlphaFoldDB" id="A0A8S1XS85"/>
<dbReference type="OMA" id="YDADEMN"/>